<keyword evidence="11" id="KW-0407">Ion channel</keyword>
<dbReference type="OrthoDB" id="7626281at2"/>
<dbReference type="PANTHER" id="PTHR31462">
    <property type="entry name" value="ENDOSOMAL/LYSOSOMAL POTASSIUM CHANNEL TMEM175"/>
    <property type="match status" value="1"/>
</dbReference>
<feature type="transmembrane region" description="Helical" evidence="13">
    <location>
        <begin position="196"/>
        <end position="211"/>
    </location>
</feature>
<evidence type="ECO:0000256" key="11">
    <source>
        <dbReference type="ARBA" id="ARBA00023303"/>
    </source>
</evidence>
<keyword evidence="4" id="KW-0633">Potassium transport</keyword>
<keyword evidence="9" id="KW-0406">Ion transport</keyword>
<dbReference type="PANTHER" id="PTHR31462:SF5">
    <property type="entry name" value="ENDOSOMAL_LYSOSOMAL PROTON CHANNEL TMEM175"/>
    <property type="match status" value="1"/>
</dbReference>
<keyword evidence="5 13" id="KW-0812">Transmembrane</keyword>
<proteinExistence type="inferred from homology"/>
<evidence type="ECO:0000313" key="15">
    <source>
        <dbReference type="Proteomes" id="UP000260823"/>
    </source>
</evidence>
<evidence type="ECO:0000256" key="6">
    <source>
        <dbReference type="ARBA" id="ARBA00022826"/>
    </source>
</evidence>
<evidence type="ECO:0000256" key="13">
    <source>
        <dbReference type="SAM" id="Phobius"/>
    </source>
</evidence>
<evidence type="ECO:0000256" key="12">
    <source>
        <dbReference type="ARBA" id="ARBA00034430"/>
    </source>
</evidence>
<organism evidence="14 15">
    <name type="scientific">Mucilaginibacter terrenus</name>
    <dbReference type="NCBI Taxonomy" id="2482727"/>
    <lineage>
        <taxon>Bacteria</taxon>
        <taxon>Pseudomonadati</taxon>
        <taxon>Bacteroidota</taxon>
        <taxon>Sphingobacteriia</taxon>
        <taxon>Sphingobacteriales</taxon>
        <taxon>Sphingobacteriaceae</taxon>
        <taxon>Mucilaginibacter</taxon>
    </lineage>
</organism>
<dbReference type="EMBL" id="QWDE01000001">
    <property type="protein sequence ID" value="RFZ85289.1"/>
    <property type="molecule type" value="Genomic_DNA"/>
</dbReference>
<evidence type="ECO:0000256" key="3">
    <source>
        <dbReference type="ARBA" id="ARBA00022448"/>
    </source>
</evidence>
<evidence type="ECO:0000313" key="14">
    <source>
        <dbReference type="EMBL" id="RFZ85289.1"/>
    </source>
</evidence>
<dbReference type="AlphaFoldDB" id="A0A3E2NWE8"/>
<evidence type="ECO:0000256" key="10">
    <source>
        <dbReference type="ARBA" id="ARBA00023136"/>
    </source>
</evidence>
<dbReference type="RefSeq" id="WP_117382189.1">
    <property type="nucleotide sequence ID" value="NZ_QWDE01000001.1"/>
</dbReference>
<evidence type="ECO:0000256" key="4">
    <source>
        <dbReference type="ARBA" id="ARBA00022538"/>
    </source>
</evidence>
<keyword evidence="3" id="KW-0813">Transport</keyword>
<accession>A0A3E2NWE8</accession>
<comment type="catalytic activity">
    <reaction evidence="12">
        <text>K(+)(in) = K(+)(out)</text>
        <dbReference type="Rhea" id="RHEA:29463"/>
        <dbReference type="ChEBI" id="CHEBI:29103"/>
    </reaction>
</comment>
<feature type="transmembrane region" description="Helical" evidence="13">
    <location>
        <begin position="172"/>
        <end position="190"/>
    </location>
</feature>
<keyword evidence="8 13" id="KW-1133">Transmembrane helix</keyword>
<dbReference type="GO" id="GO:0016020">
    <property type="term" value="C:membrane"/>
    <property type="evidence" value="ECO:0007669"/>
    <property type="project" value="UniProtKB-SubCell"/>
</dbReference>
<evidence type="ECO:0000256" key="9">
    <source>
        <dbReference type="ARBA" id="ARBA00023065"/>
    </source>
</evidence>
<keyword evidence="7" id="KW-0630">Potassium</keyword>
<dbReference type="Pfam" id="PF06736">
    <property type="entry name" value="TMEM175"/>
    <property type="match status" value="1"/>
</dbReference>
<sequence>MNVNEGEEIKKEFQLERVILFSDAVFAIIITIMVLEMKMPEGLRHANAEKVKEAFMELLPKFGGYLISFLIVGIFWSKHLKIFSFLKDYTNKLIALNLLFLFSISLFPFAVSLMTETLGPHSLYGLVVYFGIVMFCSLTQTVLVHYLIINADELCIMPADIKKNLHWKSQRFTYIAVPAFYALIIVAIVLDLDVNIITTISGVWAITLAVIRKRYYPAAKAENGPILARLFRSRRRLKEAVEQQ</sequence>
<protein>
    <submittedName>
        <fullName evidence="14">DUF1211 domain-containing protein</fullName>
    </submittedName>
</protein>
<feature type="transmembrane region" description="Helical" evidence="13">
    <location>
        <begin position="18"/>
        <end position="35"/>
    </location>
</feature>
<dbReference type="InterPro" id="IPR010617">
    <property type="entry name" value="TMEM175-like"/>
</dbReference>
<comment type="caution">
    <text evidence="14">The sequence shown here is derived from an EMBL/GenBank/DDBJ whole genome shotgun (WGS) entry which is preliminary data.</text>
</comment>
<feature type="transmembrane region" description="Helical" evidence="13">
    <location>
        <begin position="62"/>
        <end position="81"/>
    </location>
</feature>
<comment type="similarity">
    <text evidence="2">Belongs to the TMEM175 family.</text>
</comment>
<gene>
    <name evidence="14" type="ORF">DYU05_06745</name>
</gene>
<evidence type="ECO:0000256" key="2">
    <source>
        <dbReference type="ARBA" id="ARBA00006920"/>
    </source>
</evidence>
<keyword evidence="10 13" id="KW-0472">Membrane</keyword>
<feature type="transmembrane region" description="Helical" evidence="13">
    <location>
        <begin position="93"/>
        <end position="114"/>
    </location>
</feature>
<dbReference type="Proteomes" id="UP000260823">
    <property type="component" value="Unassembled WGS sequence"/>
</dbReference>
<evidence type="ECO:0000256" key="7">
    <source>
        <dbReference type="ARBA" id="ARBA00022958"/>
    </source>
</evidence>
<dbReference type="GO" id="GO:0005267">
    <property type="term" value="F:potassium channel activity"/>
    <property type="evidence" value="ECO:0007669"/>
    <property type="project" value="UniProtKB-KW"/>
</dbReference>
<dbReference type="GO" id="GO:0015252">
    <property type="term" value="F:proton channel activity"/>
    <property type="evidence" value="ECO:0007669"/>
    <property type="project" value="InterPro"/>
</dbReference>
<name>A0A3E2NWE8_9SPHI</name>
<evidence type="ECO:0000256" key="8">
    <source>
        <dbReference type="ARBA" id="ARBA00022989"/>
    </source>
</evidence>
<keyword evidence="6" id="KW-0631">Potassium channel</keyword>
<evidence type="ECO:0000256" key="5">
    <source>
        <dbReference type="ARBA" id="ARBA00022692"/>
    </source>
</evidence>
<feature type="transmembrane region" description="Helical" evidence="13">
    <location>
        <begin position="126"/>
        <end position="151"/>
    </location>
</feature>
<comment type="subcellular location">
    <subcellularLocation>
        <location evidence="1">Membrane</location>
        <topology evidence="1">Multi-pass membrane protein</topology>
    </subcellularLocation>
</comment>
<reference evidence="14 15" key="1">
    <citation type="submission" date="2018-08" db="EMBL/GenBank/DDBJ databases">
        <title>Mucilaginibacter terrae sp. nov., isolated from manganese diggings.</title>
        <authorList>
            <person name="Huang Y."/>
            <person name="Zhou Z."/>
        </authorList>
    </citation>
    <scope>NUCLEOTIDE SEQUENCE [LARGE SCALE GENOMIC DNA]</scope>
    <source>
        <strain evidence="14 15">ZH6</strain>
    </source>
</reference>
<keyword evidence="15" id="KW-1185">Reference proteome</keyword>
<evidence type="ECO:0000256" key="1">
    <source>
        <dbReference type="ARBA" id="ARBA00004141"/>
    </source>
</evidence>